<gene>
    <name evidence="1" type="ORF">Dsin_014143</name>
</gene>
<organism evidence="1 2">
    <name type="scientific">Dipteronia sinensis</name>
    <dbReference type="NCBI Taxonomy" id="43782"/>
    <lineage>
        <taxon>Eukaryota</taxon>
        <taxon>Viridiplantae</taxon>
        <taxon>Streptophyta</taxon>
        <taxon>Embryophyta</taxon>
        <taxon>Tracheophyta</taxon>
        <taxon>Spermatophyta</taxon>
        <taxon>Magnoliopsida</taxon>
        <taxon>eudicotyledons</taxon>
        <taxon>Gunneridae</taxon>
        <taxon>Pentapetalae</taxon>
        <taxon>rosids</taxon>
        <taxon>malvids</taxon>
        <taxon>Sapindales</taxon>
        <taxon>Sapindaceae</taxon>
        <taxon>Hippocastanoideae</taxon>
        <taxon>Acereae</taxon>
        <taxon>Dipteronia</taxon>
    </lineage>
</organism>
<accession>A0AAE0ALS0</accession>
<reference evidence="1" key="1">
    <citation type="journal article" date="2023" name="Plant J.">
        <title>Genome sequences and population genomics provide insights into the demographic history, inbreeding, and mutation load of two 'living fossil' tree species of Dipteronia.</title>
        <authorList>
            <person name="Feng Y."/>
            <person name="Comes H.P."/>
            <person name="Chen J."/>
            <person name="Zhu S."/>
            <person name="Lu R."/>
            <person name="Zhang X."/>
            <person name="Li P."/>
            <person name="Qiu J."/>
            <person name="Olsen K.M."/>
            <person name="Qiu Y."/>
        </authorList>
    </citation>
    <scope>NUCLEOTIDE SEQUENCE</scope>
    <source>
        <strain evidence="1">NBL</strain>
    </source>
</reference>
<dbReference type="Proteomes" id="UP001281410">
    <property type="component" value="Unassembled WGS sequence"/>
</dbReference>
<proteinExistence type="predicted"/>
<comment type="caution">
    <text evidence="1">The sequence shown here is derived from an EMBL/GenBank/DDBJ whole genome shotgun (WGS) entry which is preliminary data.</text>
</comment>
<name>A0AAE0ALS0_9ROSI</name>
<dbReference type="EMBL" id="JANJYJ010000004">
    <property type="protein sequence ID" value="KAK3220173.1"/>
    <property type="molecule type" value="Genomic_DNA"/>
</dbReference>
<dbReference type="AlphaFoldDB" id="A0AAE0ALS0"/>
<feature type="non-terminal residue" evidence="1">
    <location>
        <position position="1"/>
    </location>
</feature>
<evidence type="ECO:0000313" key="1">
    <source>
        <dbReference type="EMBL" id="KAK3220173.1"/>
    </source>
</evidence>
<protein>
    <submittedName>
        <fullName evidence="1">Uncharacterized protein</fullName>
    </submittedName>
</protein>
<sequence>MAVVNSFSLLLPCFTDWLLDSGWSLWLFGRRENHRSTNEEQRHYLTLIFLSKNIQ</sequence>
<evidence type="ECO:0000313" key="2">
    <source>
        <dbReference type="Proteomes" id="UP001281410"/>
    </source>
</evidence>
<keyword evidence="2" id="KW-1185">Reference proteome</keyword>